<dbReference type="InterPro" id="IPR004953">
    <property type="entry name" value="EB1_C"/>
</dbReference>
<protein>
    <recommendedName>
        <fullName evidence="3">EB1 C-terminal domain-containing protein</fullName>
    </recommendedName>
</protein>
<feature type="domain" description="EB1 C-terminal" evidence="3">
    <location>
        <begin position="108"/>
        <end position="178"/>
    </location>
</feature>
<keyword evidence="5" id="KW-1185">Reference proteome</keyword>
<dbReference type="GO" id="GO:0008017">
    <property type="term" value="F:microtubule binding"/>
    <property type="evidence" value="ECO:0007669"/>
    <property type="project" value="InterPro"/>
</dbReference>
<evidence type="ECO:0000259" key="3">
    <source>
        <dbReference type="PROSITE" id="PS51230"/>
    </source>
</evidence>
<dbReference type="Proteomes" id="UP000023152">
    <property type="component" value="Unassembled WGS sequence"/>
</dbReference>
<dbReference type="AlphaFoldDB" id="X6MP98"/>
<dbReference type="Gene3D" id="1.20.5.1430">
    <property type="match status" value="1"/>
</dbReference>
<comment type="caution">
    <text evidence="4">The sequence shown here is derived from an EMBL/GenBank/DDBJ whole genome shotgun (WGS) entry which is preliminary data.</text>
</comment>
<feature type="region of interest" description="Disordered" evidence="2">
    <location>
        <begin position="1"/>
        <end position="55"/>
    </location>
</feature>
<feature type="compositionally biased region" description="Basic and acidic residues" evidence="2">
    <location>
        <begin position="14"/>
        <end position="28"/>
    </location>
</feature>
<evidence type="ECO:0000256" key="2">
    <source>
        <dbReference type="SAM" id="MobiDB-lite"/>
    </source>
</evidence>
<proteinExistence type="predicted"/>
<dbReference type="PROSITE" id="PS51230">
    <property type="entry name" value="EB1_C"/>
    <property type="match status" value="1"/>
</dbReference>
<evidence type="ECO:0000313" key="4">
    <source>
        <dbReference type="EMBL" id="ETO15828.1"/>
    </source>
</evidence>
<dbReference type="SUPFAM" id="SSF140612">
    <property type="entry name" value="EB1 dimerisation domain-like"/>
    <property type="match status" value="1"/>
</dbReference>
<reference evidence="4 5" key="1">
    <citation type="journal article" date="2013" name="Curr. Biol.">
        <title>The Genome of the Foraminiferan Reticulomyxa filosa.</title>
        <authorList>
            <person name="Glockner G."/>
            <person name="Hulsmann N."/>
            <person name="Schleicher M."/>
            <person name="Noegel A.A."/>
            <person name="Eichinger L."/>
            <person name="Gallinger C."/>
            <person name="Pawlowski J."/>
            <person name="Sierra R."/>
            <person name="Euteneuer U."/>
            <person name="Pillet L."/>
            <person name="Moustafa A."/>
            <person name="Platzer M."/>
            <person name="Groth M."/>
            <person name="Szafranski K."/>
            <person name="Schliwa M."/>
        </authorList>
    </citation>
    <scope>NUCLEOTIDE SEQUENCE [LARGE SCALE GENOMIC DNA]</scope>
</reference>
<name>X6MP98_RETFI</name>
<sequence>MTLTLTKALGNEGEGGREGKKATWKSDVKIAPFAGNAAQYPREDDNGQRSRHYSDGEDVTMADESHMKFNNHRNVQAEMSTEHDSVVDNQEREHLKQENEVLREKCLQLEADHQVCQMFFFSDFELTNVAKEIEKERDFYFRKVCEVEELCKSYGDQSLPLLEKIYNSLYQTCDETVEASNENEPPNARNSASSNVLQDSLLVNKNDLIERTTNLNDRSCK</sequence>
<accession>X6MP98</accession>
<dbReference type="InterPro" id="IPR036133">
    <property type="entry name" value="EB1_C_sf"/>
</dbReference>
<dbReference type="Pfam" id="PF03271">
    <property type="entry name" value="EB1"/>
    <property type="match status" value="1"/>
</dbReference>
<evidence type="ECO:0000313" key="5">
    <source>
        <dbReference type="Proteomes" id="UP000023152"/>
    </source>
</evidence>
<organism evidence="4 5">
    <name type="scientific">Reticulomyxa filosa</name>
    <dbReference type="NCBI Taxonomy" id="46433"/>
    <lineage>
        <taxon>Eukaryota</taxon>
        <taxon>Sar</taxon>
        <taxon>Rhizaria</taxon>
        <taxon>Retaria</taxon>
        <taxon>Foraminifera</taxon>
        <taxon>Monothalamids</taxon>
        <taxon>Reticulomyxidae</taxon>
        <taxon>Reticulomyxa</taxon>
    </lineage>
</organism>
<gene>
    <name evidence="4" type="ORF">RFI_21535</name>
</gene>
<evidence type="ECO:0000256" key="1">
    <source>
        <dbReference type="PROSITE-ProRule" id="PRU00576"/>
    </source>
</evidence>
<dbReference type="OrthoDB" id="2119228at2759"/>
<dbReference type="EMBL" id="ASPP01018771">
    <property type="protein sequence ID" value="ETO15828.1"/>
    <property type="molecule type" value="Genomic_DNA"/>
</dbReference>
<keyword evidence="1" id="KW-0493">Microtubule</keyword>
<dbReference type="GO" id="GO:0005874">
    <property type="term" value="C:microtubule"/>
    <property type="evidence" value="ECO:0007669"/>
    <property type="project" value="UniProtKB-KW"/>
</dbReference>
<feature type="compositionally biased region" description="Basic and acidic residues" evidence="2">
    <location>
        <begin position="41"/>
        <end position="55"/>
    </location>
</feature>